<dbReference type="RefSeq" id="WP_347307963.1">
    <property type="nucleotide sequence ID" value="NZ_JBAJEX010000004.1"/>
</dbReference>
<reference evidence="3 4" key="1">
    <citation type="submission" date="2024-02" db="EMBL/GenBank/DDBJ databases">
        <title>New thermophilic sulfur-oxidizing bacteria from a hot springs of the Uzon caldera (Kamchatka, Russia).</title>
        <authorList>
            <person name="Dukat A.M."/>
            <person name="Elcheninov A.G."/>
            <person name="Frolov E.N."/>
        </authorList>
    </citation>
    <scope>NUCLEOTIDE SEQUENCE [LARGE SCALE GENOMIC DNA]</scope>
    <source>
        <strain evidence="3 4">AK1</strain>
    </source>
</reference>
<dbReference type="Pfam" id="PF12729">
    <property type="entry name" value="4HB_MCP_1"/>
    <property type="match status" value="1"/>
</dbReference>
<dbReference type="Proteomes" id="UP001482231">
    <property type="component" value="Unassembled WGS sequence"/>
</dbReference>
<evidence type="ECO:0000259" key="2">
    <source>
        <dbReference type="Pfam" id="PF12729"/>
    </source>
</evidence>
<dbReference type="InterPro" id="IPR024478">
    <property type="entry name" value="HlyB_4HB_MCP"/>
</dbReference>
<organism evidence="3 4">
    <name type="scientific">Thiobacter aerophilum</name>
    <dbReference type="NCBI Taxonomy" id="3121275"/>
    <lineage>
        <taxon>Bacteria</taxon>
        <taxon>Pseudomonadati</taxon>
        <taxon>Pseudomonadota</taxon>
        <taxon>Betaproteobacteria</taxon>
        <taxon>Burkholderiales</taxon>
        <taxon>Thiobacteraceae</taxon>
        <taxon>Thiobacter</taxon>
    </lineage>
</organism>
<feature type="domain" description="Chemotaxis methyl-accepting receptor HlyB-like 4HB MCP" evidence="2">
    <location>
        <begin position="13"/>
        <end position="168"/>
    </location>
</feature>
<evidence type="ECO:0000313" key="4">
    <source>
        <dbReference type="Proteomes" id="UP001482231"/>
    </source>
</evidence>
<keyword evidence="1" id="KW-0812">Transmembrane</keyword>
<keyword evidence="1" id="KW-1133">Transmembrane helix</keyword>
<name>A0ABV0EHH7_9BURK</name>
<keyword evidence="4" id="KW-1185">Reference proteome</keyword>
<protein>
    <submittedName>
        <fullName evidence="3">MCP four helix bundle domain-containing protein</fullName>
    </submittedName>
</protein>
<dbReference type="EMBL" id="JBAJEX010000004">
    <property type="protein sequence ID" value="MEO1766852.1"/>
    <property type="molecule type" value="Genomic_DNA"/>
</dbReference>
<evidence type="ECO:0000313" key="3">
    <source>
        <dbReference type="EMBL" id="MEO1766852.1"/>
    </source>
</evidence>
<gene>
    <name evidence="3" type="ORF">V6E02_06465</name>
</gene>
<feature type="transmembrane region" description="Helical" evidence="1">
    <location>
        <begin position="12"/>
        <end position="35"/>
    </location>
</feature>
<proteinExistence type="predicted"/>
<accession>A0ABV0EHH7</accession>
<evidence type="ECO:0000256" key="1">
    <source>
        <dbReference type="SAM" id="Phobius"/>
    </source>
</evidence>
<sequence length="184" mass="21260">MTDPTHRSFLRWLKLAFIFELVLLAAITLVALLSLHGLRSQVQAIVDDQQARLALIHEMRLAVRERMLRLHMLLMETDPFRRDEYRQQMGEIASRFMQARAEVEARAQDGEERARLAAARALNREVALIVERVLELDEAGQREEARRLTLTQAVPRQAQVLARTDELLRHADADMYRAKRGPEA</sequence>
<comment type="caution">
    <text evidence="3">The sequence shown here is derived from an EMBL/GenBank/DDBJ whole genome shotgun (WGS) entry which is preliminary data.</text>
</comment>
<keyword evidence="1" id="KW-0472">Membrane</keyword>